<name>A0A437M4D9_9SPHN</name>
<feature type="chain" id="PRO_5019233976" evidence="1">
    <location>
        <begin position="25"/>
        <end position="157"/>
    </location>
</feature>
<evidence type="ECO:0000313" key="2">
    <source>
        <dbReference type="EMBL" id="RVT92538.1"/>
    </source>
</evidence>
<comment type="caution">
    <text evidence="2">The sequence shown here is derived from an EMBL/GenBank/DDBJ whole genome shotgun (WGS) entry which is preliminary data.</text>
</comment>
<keyword evidence="1" id="KW-0732">Signal</keyword>
<evidence type="ECO:0000313" key="3">
    <source>
        <dbReference type="Proteomes" id="UP000282971"/>
    </source>
</evidence>
<organism evidence="2 3">
    <name type="scientific">Sphingomonas crocodyli</name>
    <dbReference type="NCBI Taxonomy" id="1979270"/>
    <lineage>
        <taxon>Bacteria</taxon>
        <taxon>Pseudomonadati</taxon>
        <taxon>Pseudomonadota</taxon>
        <taxon>Alphaproteobacteria</taxon>
        <taxon>Sphingomonadales</taxon>
        <taxon>Sphingomonadaceae</taxon>
        <taxon>Sphingomonas</taxon>
    </lineage>
</organism>
<dbReference type="OrthoDB" id="9808290at2"/>
<dbReference type="Pfam" id="PF02643">
    <property type="entry name" value="DUF192"/>
    <property type="match status" value="1"/>
</dbReference>
<protein>
    <submittedName>
        <fullName evidence="2">DUF192 domain-containing protein</fullName>
    </submittedName>
</protein>
<feature type="signal peptide" evidence="1">
    <location>
        <begin position="1"/>
        <end position="24"/>
    </location>
</feature>
<sequence>MLRFRIAVALACATLAACAPTATTAAKADAKAAVPLTIKTATGERHFLVEVARTFEEQERGLMFRTSLPPQGGMIFPMVPNRVATFWMKNTLIQLDMIFIRADGTIARIATAQPETLDTVDSGEPVAAVLEIVGGGAAKAGIAEGDRVIWADPARHH</sequence>
<dbReference type="Gene3D" id="2.60.120.1140">
    <property type="entry name" value="Protein of unknown function DUF192"/>
    <property type="match status" value="1"/>
</dbReference>
<dbReference type="Proteomes" id="UP000282971">
    <property type="component" value="Unassembled WGS sequence"/>
</dbReference>
<dbReference type="PANTHER" id="PTHR37953">
    <property type="entry name" value="UPF0127 PROTEIN MJ1496"/>
    <property type="match status" value="1"/>
</dbReference>
<dbReference type="AlphaFoldDB" id="A0A437M4D9"/>
<keyword evidence="3" id="KW-1185">Reference proteome</keyword>
<dbReference type="EMBL" id="SACN01000001">
    <property type="protein sequence ID" value="RVT92538.1"/>
    <property type="molecule type" value="Genomic_DNA"/>
</dbReference>
<dbReference type="PROSITE" id="PS51257">
    <property type="entry name" value="PROKAR_LIPOPROTEIN"/>
    <property type="match status" value="1"/>
</dbReference>
<reference evidence="2 3" key="1">
    <citation type="submission" date="2019-01" db="EMBL/GenBank/DDBJ databases">
        <authorList>
            <person name="Chen W.-M."/>
        </authorList>
    </citation>
    <scope>NUCLEOTIDE SEQUENCE [LARGE SCALE GENOMIC DNA]</scope>
    <source>
        <strain evidence="2 3">CCP-7</strain>
    </source>
</reference>
<dbReference type="InterPro" id="IPR038695">
    <property type="entry name" value="Saro_0823-like_sf"/>
</dbReference>
<gene>
    <name evidence="2" type="ORF">EOD43_00990</name>
</gene>
<accession>A0A437M4D9</accession>
<dbReference type="InterPro" id="IPR003795">
    <property type="entry name" value="DUF192"/>
</dbReference>
<dbReference type="PANTHER" id="PTHR37953:SF1">
    <property type="entry name" value="UPF0127 PROTEIN MJ1496"/>
    <property type="match status" value="1"/>
</dbReference>
<evidence type="ECO:0000256" key="1">
    <source>
        <dbReference type="SAM" id="SignalP"/>
    </source>
</evidence>
<dbReference type="RefSeq" id="WP_127740239.1">
    <property type="nucleotide sequence ID" value="NZ_SACN01000001.1"/>
</dbReference>
<proteinExistence type="predicted"/>